<dbReference type="InterPro" id="IPR029787">
    <property type="entry name" value="Nucleotide_cyclase"/>
</dbReference>
<dbReference type="CDD" id="cd01949">
    <property type="entry name" value="GGDEF"/>
    <property type="match status" value="1"/>
</dbReference>
<dbReference type="RefSeq" id="WP_183614276.1">
    <property type="nucleotide sequence ID" value="NZ_JACICY010000007.1"/>
</dbReference>
<dbReference type="SUPFAM" id="SSF141868">
    <property type="entry name" value="EAL domain-like"/>
    <property type="match status" value="1"/>
</dbReference>
<dbReference type="NCBIfam" id="TIGR00254">
    <property type="entry name" value="GGDEF"/>
    <property type="match status" value="1"/>
</dbReference>
<dbReference type="Proteomes" id="UP000562395">
    <property type="component" value="Unassembled WGS sequence"/>
</dbReference>
<dbReference type="InterPro" id="IPR043128">
    <property type="entry name" value="Rev_trsase/Diguanyl_cyclase"/>
</dbReference>
<dbReference type="InterPro" id="IPR000160">
    <property type="entry name" value="GGDEF_dom"/>
</dbReference>
<dbReference type="Pfam" id="PF00563">
    <property type="entry name" value="EAL"/>
    <property type="match status" value="1"/>
</dbReference>
<name>A0A7W6EXE9_9SPHN</name>
<dbReference type="GO" id="GO:0071111">
    <property type="term" value="F:cyclic-guanylate-specific phosphodiesterase activity"/>
    <property type="evidence" value="ECO:0007669"/>
    <property type="project" value="InterPro"/>
</dbReference>
<organism evidence="4 5">
    <name type="scientific">Novosphingobium hassiacum</name>
    <dbReference type="NCBI Taxonomy" id="173676"/>
    <lineage>
        <taxon>Bacteria</taxon>
        <taxon>Pseudomonadati</taxon>
        <taxon>Pseudomonadota</taxon>
        <taxon>Alphaproteobacteria</taxon>
        <taxon>Sphingomonadales</taxon>
        <taxon>Sphingomonadaceae</taxon>
        <taxon>Novosphingobium</taxon>
    </lineage>
</organism>
<evidence type="ECO:0000259" key="3">
    <source>
        <dbReference type="PROSITE" id="PS50887"/>
    </source>
</evidence>
<dbReference type="AlphaFoldDB" id="A0A7W6EXE9"/>
<dbReference type="PROSITE" id="PS50883">
    <property type="entry name" value="EAL"/>
    <property type="match status" value="1"/>
</dbReference>
<dbReference type="PROSITE" id="PS50887">
    <property type="entry name" value="GGDEF"/>
    <property type="match status" value="1"/>
</dbReference>
<dbReference type="Gene3D" id="3.20.20.450">
    <property type="entry name" value="EAL domain"/>
    <property type="match status" value="1"/>
</dbReference>
<feature type="transmembrane region" description="Helical" evidence="1">
    <location>
        <begin position="129"/>
        <end position="149"/>
    </location>
</feature>
<keyword evidence="1" id="KW-1133">Transmembrane helix</keyword>
<sequence length="651" mass="71147">MDGPLRLYGEVRRAFGESWRQKEGDSFTRAYVRSLSQRLPLLYIVVAIDCFLLAWRFRHLAPIWLTVVCPLALSLVSLWRGMHWMPSRVKKRSLEKSRRDLAMMNWVGPVSAFLFGVWAMLLYPHGDEAAQSFTHYIVAITLFSGVLGLGHAPLTALRIAFAVSVPTTTQILFINHPNAVPVVMVQIFITGILLMLTSSHHRDFVRLELSRQQLERRERESTKLARENLLQATVDPLTGALNRRAILSRLDDELARGYTGTAAAWLALIDLDGFKHVNDTYGHAAGDAVLAAVASRLATIARVDSFGRLGGDEFALILDADLTEHDVRVAATDLSEALRAPVKHGSAILRLSGSIGVHRVAGRSSSDCLERADAALYKAKKQGDGAVVVFSADDEAELQTRAAITRKFNDSNLETHIKLLYQPIIDAETGRISGFEAFARWSPDGRNWLTPSHFIALAEATGRTGELTRMVLTRALSECRAWEQGRTLSINLAPRDVMRAGTADALAAIVEAAGAPAGSIILEVTERALIDDPKRADAQLAAFRARGFRIALDDFGAGWSSLSQVHRLPLDMIKIDRGLSRALSTDPGARTLVQTIVSLAWQLGIDCTIKGVEDEAQAQTAKALGVRLMQGYHFGRPGPAAEAMASLASAA</sequence>
<protein>
    <submittedName>
        <fullName evidence="4">Diguanylate cyclase (GGDEF)-like protein</fullName>
    </submittedName>
</protein>
<dbReference type="SMART" id="SM00267">
    <property type="entry name" value="GGDEF"/>
    <property type="match status" value="1"/>
</dbReference>
<evidence type="ECO:0000259" key="2">
    <source>
        <dbReference type="PROSITE" id="PS50883"/>
    </source>
</evidence>
<reference evidence="4 5" key="1">
    <citation type="submission" date="2020-08" db="EMBL/GenBank/DDBJ databases">
        <title>Genomic Encyclopedia of Type Strains, Phase IV (KMG-IV): sequencing the most valuable type-strain genomes for metagenomic binning, comparative biology and taxonomic classification.</title>
        <authorList>
            <person name="Goeker M."/>
        </authorList>
    </citation>
    <scope>NUCLEOTIDE SEQUENCE [LARGE SCALE GENOMIC DNA]</scope>
    <source>
        <strain evidence="4 5">DSM 14552</strain>
    </source>
</reference>
<dbReference type="InterPro" id="IPR050706">
    <property type="entry name" value="Cyclic-di-GMP_PDE-like"/>
</dbReference>
<feature type="transmembrane region" description="Helical" evidence="1">
    <location>
        <begin position="103"/>
        <end position="123"/>
    </location>
</feature>
<dbReference type="PANTHER" id="PTHR33121:SF70">
    <property type="entry name" value="SIGNALING PROTEIN YKOW"/>
    <property type="match status" value="1"/>
</dbReference>
<dbReference type="SMART" id="SM00052">
    <property type="entry name" value="EAL"/>
    <property type="match status" value="1"/>
</dbReference>
<gene>
    <name evidence="4" type="ORF">GGQ88_003072</name>
</gene>
<accession>A0A7W6EXE9</accession>
<keyword evidence="5" id="KW-1185">Reference proteome</keyword>
<proteinExistence type="predicted"/>
<evidence type="ECO:0000256" key="1">
    <source>
        <dbReference type="SAM" id="Phobius"/>
    </source>
</evidence>
<feature type="transmembrane region" description="Helical" evidence="1">
    <location>
        <begin position="63"/>
        <end position="82"/>
    </location>
</feature>
<dbReference type="InterPro" id="IPR001633">
    <property type="entry name" value="EAL_dom"/>
</dbReference>
<dbReference type="PANTHER" id="PTHR33121">
    <property type="entry name" value="CYCLIC DI-GMP PHOSPHODIESTERASE PDEF"/>
    <property type="match status" value="1"/>
</dbReference>
<feature type="domain" description="GGDEF" evidence="3">
    <location>
        <begin position="262"/>
        <end position="392"/>
    </location>
</feature>
<evidence type="ECO:0000313" key="5">
    <source>
        <dbReference type="Proteomes" id="UP000562395"/>
    </source>
</evidence>
<dbReference type="Pfam" id="PF00990">
    <property type="entry name" value="GGDEF"/>
    <property type="match status" value="1"/>
</dbReference>
<feature type="transmembrane region" description="Helical" evidence="1">
    <location>
        <begin position="179"/>
        <end position="197"/>
    </location>
</feature>
<dbReference type="Gene3D" id="3.30.70.270">
    <property type="match status" value="1"/>
</dbReference>
<keyword evidence="1" id="KW-0472">Membrane</keyword>
<comment type="caution">
    <text evidence="4">The sequence shown here is derived from an EMBL/GenBank/DDBJ whole genome shotgun (WGS) entry which is preliminary data.</text>
</comment>
<dbReference type="CDD" id="cd01948">
    <property type="entry name" value="EAL"/>
    <property type="match status" value="1"/>
</dbReference>
<dbReference type="EMBL" id="JACICY010000007">
    <property type="protein sequence ID" value="MBB3861784.1"/>
    <property type="molecule type" value="Genomic_DNA"/>
</dbReference>
<evidence type="ECO:0000313" key="4">
    <source>
        <dbReference type="EMBL" id="MBB3861784.1"/>
    </source>
</evidence>
<dbReference type="InterPro" id="IPR035919">
    <property type="entry name" value="EAL_sf"/>
</dbReference>
<dbReference type="SUPFAM" id="SSF55073">
    <property type="entry name" value="Nucleotide cyclase"/>
    <property type="match status" value="1"/>
</dbReference>
<keyword evidence="1" id="KW-0812">Transmembrane</keyword>
<feature type="domain" description="EAL" evidence="2">
    <location>
        <begin position="401"/>
        <end position="651"/>
    </location>
</feature>
<feature type="transmembrane region" description="Helical" evidence="1">
    <location>
        <begin position="39"/>
        <end position="57"/>
    </location>
</feature>